<keyword evidence="8" id="KW-0539">Nucleus</keyword>
<dbReference type="InterPro" id="IPR008728">
    <property type="entry name" value="Elongator_complex_protein_4"/>
</dbReference>
<comment type="subcellular location">
    <subcellularLocation>
        <location evidence="2">Cytoplasm</location>
    </subcellularLocation>
    <subcellularLocation>
        <location evidence="1">Nucleus</location>
    </subcellularLocation>
</comment>
<proteinExistence type="inferred from homology"/>
<evidence type="ECO:0000313" key="10">
    <source>
        <dbReference type="EMBL" id="KHO11276.1"/>
    </source>
</evidence>
<organism evidence="10 11">
    <name type="scientific">Metarhizium robertsii (strain ARSEF 23 / ATCC MYA-3075)</name>
    <name type="common">Metarhizium anisopliae (strain ARSEF 23)</name>
    <dbReference type="NCBI Taxonomy" id="655844"/>
    <lineage>
        <taxon>Eukaryota</taxon>
        <taxon>Fungi</taxon>
        <taxon>Dikarya</taxon>
        <taxon>Ascomycota</taxon>
        <taxon>Pezizomycotina</taxon>
        <taxon>Sordariomycetes</taxon>
        <taxon>Hypocreomycetidae</taxon>
        <taxon>Hypocreales</taxon>
        <taxon>Clavicipitaceae</taxon>
        <taxon>Metarhizium</taxon>
    </lineage>
</organism>
<dbReference type="CDD" id="cd19494">
    <property type="entry name" value="Elp4"/>
    <property type="match status" value="1"/>
</dbReference>
<dbReference type="Gene3D" id="3.40.50.300">
    <property type="entry name" value="P-loop containing nucleotide triphosphate hydrolases"/>
    <property type="match status" value="1"/>
</dbReference>
<evidence type="ECO:0000256" key="6">
    <source>
        <dbReference type="ARBA" id="ARBA00022490"/>
    </source>
</evidence>
<gene>
    <name evidence="10" type="ORF">MAA_11091</name>
</gene>
<dbReference type="RefSeq" id="XP_011411359.1">
    <property type="nucleotide sequence ID" value="XM_011413057.1"/>
</dbReference>
<sequence>MSFRKRNTVIHAPMPSSPSQTDNRETLPGTRPSPLDGRLTTSTGTSSLDQLLAGHAGLPLGSSLLIEESGTTDFGGVLLRYFAGEGLVQGHQVHVLGVGEAWRRELPGLVQAKEQPPHTQSSPSASKMKIAWRYETLGSQSNSKGTSTTQPPQFCNYNINNRNQRLGADCVRGRLLTYPTRDTAKLGSQSIFPNFISELRSNLKASSLVHRVIIPNLLSPAAYPATACKPDEVLRFLHSLQSLLRQFPSQLATVVSLPISLHPRHSGLCKWMELLFDGVVELVPLKQLTYAKEIRAEESKAQGLVRVHKLPIFHEKGGGMEGCWKREDMSFRLSASNGLVIMPFSLPPVGLDEESRSSSHSEQSKKQDLNF</sequence>
<comment type="pathway">
    <text evidence="3">tRNA modification; 5-methoxycarbonylmethyl-2-thiouridine-tRNA biosynthesis.</text>
</comment>
<accession>A0A0B2XH96</accession>
<comment type="caution">
    <text evidence="10">The sequence shown here is derived from an EMBL/GenBank/DDBJ whole genome shotgun (WGS) entry which is preliminary data.</text>
</comment>
<keyword evidence="7" id="KW-0819">tRNA processing</keyword>
<dbReference type="OrthoDB" id="289162at2759"/>
<feature type="region of interest" description="Disordered" evidence="9">
    <location>
        <begin position="1"/>
        <end position="45"/>
    </location>
</feature>
<reference evidence="10 11" key="1">
    <citation type="journal article" date="2011" name="PLoS Genet.">
        <title>Genome sequencing and comparative transcriptomics of the model entomopathogenic fungi Metarhizium anisopliae and M. acridum.</title>
        <authorList>
            <person name="Gao Q."/>
            <person name="Jin K."/>
            <person name="Ying S.H."/>
            <person name="Zhang Y."/>
            <person name="Xiao G."/>
            <person name="Shang Y."/>
            <person name="Duan Z."/>
            <person name="Hu X."/>
            <person name="Xie X.Q."/>
            <person name="Zhou G."/>
            <person name="Peng G."/>
            <person name="Luo Z."/>
            <person name="Huang W."/>
            <person name="Wang B."/>
            <person name="Fang W."/>
            <person name="Wang S."/>
            <person name="Zhong Y."/>
            <person name="Ma L.J."/>
            <person name="St Leger R.J."/>
            <person name="Zhao G.P."/>
            <person name="Pei Y."/>
            <person name="Feng M.G."/>
            <person name="Xia Y."/>
            <person name="Wang C."/>
        </authorList>
    </citation>
    <scope>NUCLEOTIDE SEQUENCE [LARGE SCALE GENOMIC DNA]</scope>
    <source>
        <strain evidence="11">ARSEF 23 / ATCC MYA-3075</strain>
    </source>
</reference>
<evidence type="ECO:0000256" key="1">
    <source>
        <dbReference type="ARBA" id="ARBA00004123"/>
    </source>
</evidence>
<dbReference type="UniPathway" id="UPA00988"/>
<evidence type="ECO:0000256" key="9">
    <source>
        <dbReference type="SAM" id="MobiDB-lite"/>
    </source>
</evidence>
<protein>
    <recommendedName>
        <fullName evidence="5">Elongator complex protein 4</fullName>
    </recommendedName>
</protein>
<feature type="region of interest" description="Disordered" evidence="9">
    <location>
        <begin position="351"/>
        <end position="371"/>
    </location>
</feature>
<feature type="compositionally biased region" description="Low complexity" evidence="9">
    <location>
        <begin position="35"/>
        <end position="45"/>
    </location>
</feature>
<dbReference type="Proteomes" id="UP000002498">
    <property type="component" value="Unassembled WGS sequence"/>
</dbReference>
<dbReference type="GO" id="GO:0033588">
    <property type="term" value="C:elongator holoenzyme complex"/>
    <property type="evidence" value="ECO:0007669"/>
    <property type="project" value="InterPro"/>
</dbReference>
<evidence type="ECO:0000256" key="2">
    <source>
        <dbReference type="ARBA" id="ARBA00004496"/>
    </source>
</evidence>
<dbReference type="InterPro" id="IPR027417">
    <property type="entry name" value="P-loop_NTPase"/>
</dbReference>
<dbReference type="PANTHER" id="PTHR12896">
    <property type="entry name" value="PAX6 NEIGHBOR PROTEIN PAXNEB"/>
    <property type="match status" value="1"/>
</dbReference>
<dbReference type="AlphaFoldDB" id="A0A0B2XH96"/>
<keyword evidence="6" id="KW-0963">Cytoplasm</keyword>
<reference evidence="10 11" key="2">
    <citation type="journal article" date="2014" name="Proc. Natl. Acad. Sci. U.S.A.">
        <title>Trajectory and genomic determinants of fungal-pathogen speciation and host adaptation.</title>
        <authorList>
            <person name="Hu X."/>
            <person name="Xiao G."/>
            <person name="Zheng P."/>
            <person name="Shang Y."/>
            <person name="Su Y."/>
            <person name="Zhang X."/>
            <person name="Liu X."/>
            <person name="Zhan S."/>
            <person name="St Leger R.J."/>
            <person name="Wang C."/>
        </authorList>
    </citation>
    <scope>GENOME REANNOTATION</scope>
    <source>
        <strain evidence="11">ARSEF 23 / ATCC MYA-3075</strain>
    </source>
</reference>
<name>A0A0B2XH96_METRA</name>
<dbReference type="GO" id="GO:0002098">
    <property type="term" value="P:tRNA wobble uridine modification"/>
    <property type="evidence" value="ECO:0007669"/>
    <property type="project" value="InterPro"/>
</dbReference>
<evidence type="ECO:0000256" key="8">
    <source>
        <dbReference type="ARBA" id="ARBA00023242"/>
    </source>
</evidence>
<feature type="compositionally biased region" description="Basic and acidic residues" evidence="9">
    <location>
        <begin position="353"/>
        <end position="371"/>
    </location>
</feature>
<dbReference type="Pfam" id="PF05625">
    <property type="entry name" value="PAXNEB"/>
    <property type="match status" value="1"/>
</dbReference>
<dbReference type="GO" id="GO:0005737">
    <property type="term" value="C:cytoplasm"/>
    <property type="evidence" value="ECO:0007669"/>
    <property type="project" value="UniProtKB-SubCell"/>
</dbReference>
<evidence type="ECO:0000256" key="3">
    <source>
        <dbReference type="ARBA" id="ARBA00005043"/>
    </source>
</evidence>
<dbReference type="HOGENOM" id="CLU_040685_0_0_1"/>
<comment type="similarity">
    <text evidence="4">Belongs to the ELP4 family.</text>
</comment>
<evidence type="ECO:0000256" key="7">
    <source>
        <dbReference type="ARBA" id="ARBA00022694"/>
    </source>
</evidence>
<dbReference type="GeneID" id="23632539"/>
<dbReference type="KEGG" id="maj:MAA_11091"/>
<dbReference type="EMBL" id="ADNJ02000004">
    <property type="protein sequence ID" value="KHO11276.1"/>
    <property type="molecule type" value="Genomic_DNA"/>
</dbReference>
<evidence type="ECO:0000313" key="11">
    <source>
        <dbReference type="Proteomes" id="UP000002498"/>
    </source>
</evidence>
<evidence type="ECO:0000256" key="4">
    <source>
        <dbReference type="ARBA" id="ARBA00007573"/>
    </source>
</evidence>
<keyword evidence="11" id="KW-1185">Reference proteome</keyword>
<dbReference type="PANTHER" id="PTHR12896:SF1">
    <property type="entry name" value="ELONGATOR COMPLEX PROTEIN 4"/>
    <property type="match status" value="1"/>
</dbReference>
<dbReference type="GO" id="GO:0008023">
    <property type="term" value="C:transcription elongation factor complex"/>
    <property type="evidence" value="ECO:0007669"/>
    <property type="project" value="TreeGrafter"/>
</dbReference>
<evidence type="ECO:0000256" key="5">
    <source>
        <dbReference type="ARBA" id="ARBA00020265"/>
    </source>
</evidence>